<keyword evidence="2" id="KW-0543">Viral nucleoprotein</keyword>
<organism evidence="2 3">
    <name type="scientific">Durusdinium trenchii</name>
    <dbReference type="NCBI Taxonomy" id="1381693"/>
    <lineage>
        <taxon>Eukaryota</taxon>
        <taxon>Sar</taxon>
        <taxon>Alveolata</taxon>
        <taxon>Dinophyceae</taxon>
        <taxon>Suessiales</taxon>
        <taxon>Symbiodiniaceae</taxon>
        <taxon>Durusdinium</taxon>
    </lineage>
</organism>
<evidence type="ECO:0000313" key="3">
    <source>
        <dbReference type="Proteomes" id="UP001642464"/>
    </source>
</evidence>
<sequence length="223" mass="25043">MVLRKDKLARPATKSKNTKKRTQVAEAAEQKLKRKAIARRKKTSQIARPKDWKRGVAHAYRLVATGRKKKTSGGLTKQDIIQNKRGRYVSKKRHFLSQQSFTKNRLDVWLGHVMQSRREVGAKGFVAIKKPVKGKPATISTDLYVKTLEKWMHHQVATMNQRLMASGSEMRVAKAVEVKPPDSNDVPTPTKFRTSGAAGSGSQASPAVPKRRSEPGIPWPWKS</sequence>
<comment type="caution">
    <text evidence="2">The sequence shown here is derived from an EMBL/GenBank/DDBJ whole genome shotgun (WGS) entry which is preliminary data.</text>
</comment>
<keyword evidence="3" id="KW-1185">Reference proteome</keyword>
<feature type="compositionally biased region" description="Basic residues" evidence="1">
    <location>
        <begin position="32"/>
        <end position="43"/>
    </location>
</feature>
<reference evidence="2 3" key="1">
    <citation type="submission" date="2024-02" db="EMBL/GenBank/DDBJ databases">
        <authorList>
            <person name="Chen Y."/>
            <person name="Shah S."/>
            <person name="Dougan E. K."/>
            <person name="Thang M."/>
            <person name="Chan C."/>
        </authorList>
    </citation>
    <scope>NUCLEOTIDE SEQUENCE [LARGE SCALE GENOMIC DNA]</scope>
</reference>
<feature type="region of interest" description="Disordered" evidence="1">
    <location>
        <begin position="1"/>
        <end position="48"/>
    </location>
</feature>
<keyword evidence="2" id="KW-0946">Virion</keyword>
<name>A0ABP0K3F1_9DINO</name>
<protein>
    <submittedName>
        <fullName evidence="2">Dinoflagellate viral nucleoprotein 5 (DNVP5)</fullName>
    </submittedName>
</protein>
<evidence type="ECO:0000313" key="2">
    <source>
        <dbReference type="EMBL" id="CAK9021296.1"/>
    </source>
</evidence>
<feature type="region of interest" description="Disordered" evidence="1">
    <location>
        <begin position="177"/>
        <end position="223"/>
    </location>
</feature>
<dbReference type="InterPro" id="IPR043928">
    <property type="entry name" value="DNVP"/>
</dbReference>
<accession>A0ABP0K3F1</accession>
<gene>
    <name evidence="2" type="ORF">SCF082_LOCUS15282</name>
</gene>
<dbReference type="Pfam" id="PF19060">
    <property type="entry name" value="DVNP"/>
    <property type="match status" value="1"/>
</dbReference>
<dbReference type="Proteomes" id="UP001642464">
    <property type="component" value="Unassembled WGS sequence"/>
</dbReference>
<dbReference type="EMBL" id="CAXAMM010009768">
    <property type="protein sequence ID" value="CAK9021296.1"/>
    <property type="molecule type" value="Genomic_DNA"/>
</dbReference>
<proteinExistence type="predicted"/>
<feature type="compositionally biased region" description="Low complexity" evidence="1">
    <location>
        <begin position="195"/>
        <end position="207"/>
    </location>
</feature>
<evidence type="ECO:0000256" key="1">
    <source>
        <dbReference type="SAM" id="MobiDB-lite"/>
    </source>
</evidence>